<dbReference type="PANTHER" id="PTHR13533">
    <property type="entry name" value="N-ACETYLNEURAMINATE 9-O-ACETYLTRANSFERASE"/>
    <property type="match status" value="1"/>
</dbReference>
<evidence type="ECO:0000256" key="1">
    <source>
        <dbReference type="ARBA" id="ARBA00004141"/>
    </source>
</evidence>
<evidence type="ECO:0000256" key="5">
    <source>
        <dbReference type="ARBA" id="ARBA00022989"/>
    </source>
</evidence>
<name>A0A1Y1N590_PHOPY</name>
<dbReference type="GO" id="GO:0005794">
    <property type="term" value="C:Golgi apparatus"/>
    <property type="evidence" value="ECO:0007669"/>
    <property type="project" value="UniProtKB-ARBA"/>
</dbReference>
<feature type="transmembrane region" description="Helical" evidence="8">
    <location>
        <begin position="476"/>
        <end position="496"/>
    </location>
</feature>
<dbReference type="PROSITE" id="PS51257">
    <property type="entry name" value="PROKAR_LIPOPROTEIN"/>
    <property type="match status" value="1"/>
</dbReference>
<comment type="subcellular location">
    <subcellularLocation>
        <location evidence="1">Membrane</location>
        <topology evidence="1">Multi-pass membrane protein</topology>
    </subcellularLocation>
</comment>
<feature type="transmembrane region" description="Helical" evidence="8">
    <location>
        <begin position="657"/>
        <end position="680"/>
    </location>
</feature>
<keyword evidence="5 8" id="KW-1133">Transmembrane helix</keyword>
<dbReference type="GO" id="GO:0005975">
    <property type="term" value="P:carbohydrate metabolic process"/>
    <property type="evidence" value="ECO:0007669"/>
    <property type="project" value="UniProtKB-ARBA"/>
</dbReference>
<comment type="similarity">
    <text evidence="2">Belongs to the PC-esterase family. CASD1 subfamily.</text>
</comment>
<sequence length="723" mass="84421">MTNEKSNIENIIDQINSINAKRAAFFLVLGFACYHGLLHLRYGSDSCRWLLSDGRYKANQEWQPYGCMLHRYSQMLLRGKPLLRVLYSMMAIQLYIAFVQHLQRDYTDGANAETNLTYTDHKLRLTIEYIWSPYLSAHMVKMFREWHAVTEMPSVVIVGCGLWSIQKSNASFNTIQEYNVNLTRLVQPINKLHEHRTRVLWSLQQPVNPAKLRVEFQMVTNEQIDLYNKAAIEVLSYSAAELWWSARLVAQEMVSESPDGIHLASRAVQHNTQILFNMYCNDYMNFNDGSCCSSTESYTMLQIVTFSFLAICIAIASVMSLYRRVLKLKGRPLQDYSLLLESDNQIATQPGDMYTLFTSLAIMAIIMVYFFVCDRTNFFMKENKYYSEFSFWLPIGYVCALGLFFTEDSKFTKVLHTDQIDEWKGWMQLVILVYHVTGASQVLSINMHIKVLISAYLFLLGYQQFCYVWQRADVGMVNFFKVLFQLNFMTVTLCLCMNRPYQFYFFVPLLSFWFMMCYGVLALPPHITAQTTENNVIQYFYLVIKFIGLFTVITILFMSEVFFEKIFVTRPWKALFVTTDDDIHEWWYRWKLDRYSVMYGMLFAVIHLLAQSYVVLRNISGMLRTRYSSFFAWFGNISLELFISQYHIWLAADTHGVLVLIPGYPVLNVIVTSFIFVCCSHEVHRVTKVLLPYAVPSDWRPLLRNVILFLAILVPIGINDGMF</sequence>
<feature type="transmembrane region" description="Helical" evidence="8">
    <location>
        <begin position="23"/>
        <end position="42"/>
    </location>
</feature>
<feature type="domain" description="Cas1p 10 TM acyl transferase" evidence="9">
    <location>
        <begin position="284"/>
        <end position="613"/>
    </location>
</feature>
<dbReference type="GO" id="GO:0016020">
    <property type="term" value="C:membrane"/>
    <property type="evidence" value="ECO:0007669"/>
    <property type="project" value="UniProtKB-SubCell"/>
</dbReference>
<keyword evidence="3" id="KW-0808">Transferase</keyword>
<reference evidence="10" key="1">
    <citation type="journal article" date="2016" name="Sci. Rep.">
        <title>Molecular characterization of firefly nuptial gifts: a multi-omics approach sheds light on postcopulatory sexual selection.</title>
        <authorList>
            <person name="Al-Wathiqui N."/>
            <person name="Fallon T.R."/>
            <person name="South A."/>
            <person name="Weng J.K."/>
            <person name="Lewis S.M."/>
        </authorList>
    </citation>
    <scope>NUCLEOTIDE SEQUENCE</scope>
</reference>
<evidence type="ECO:0000256" key="4">
    <source>
        <dbReference type="ARBA" id="ARBA00022692"/>
    </source>
</evidence>
<feature type="transmembrane region" description="Helical" evidence="8">
    <location>
        <begin position="597"/>
        <end position="616"/>
    </location>
</feature>
<evidence type="ECO:0000256" key="7">
    <source>
        <dbReference type="ARBA" id="ARBA00023180"/>
    </source>
</evidence>
<evidence type="ECO:0000256" key="3">
    <source>
        <dbReference type="ARBA" id="ARBA00022679"/>
    </source>
</evidence>
<feature type="transmembrane region" description="Helical" evidence="8">
    <location>
        <begin position="303"/>
        <end position="322"/>
    </location>
</feature>
<dbReference type="InterPro" id="IPR012419">
    <property type="entry name" value="Cas1_AcylTrans_dom"/>
</dbReference>
<feature type="transmembrane region" description="Helical" evidence="8">
    <location>
        <begin position="701"/>
        <end position="718"/>
    </location>
</feature>
<evidence type="ECO:0000256" key="6">
    <source>
        <dbReference type="ARBA" id="ARBA00023136"/>
    </source>
</evidence>
<dbReference type="GO" id="GO:0016740">
    <property type="term" value="F:transferase activity"/>
    <property type="evidence" value="ECO:0007669"/>
    <property type="project" value="UniProtKB-KW"/>
</dbReference>
<keyword evidence="6 8" id="KW-0472">Membrane</keyword>
<keyword evidence="7" id="KW-0325">Glycoprotein</keyword>
<evidence type="ECO:0000259" key="9">
    <source>
        <dbReference type="Pfam" id="PF07779"/>
    </source>
</evidence>
<protein>
    <recommendedName>
        <fullName evidence="9">Cas1p 10 TM acyl transferase domain-containing protein</fullName>
    </recommendedName>
</protein>
<accession>A0A1Y1N590</accession>
<dbReference type="AlphaFoldDB" id="A0A1Y1N590"/>
<feature type="transmembrane region" description="Helical" evidence="8">
    <location>
        <begin position="539"/>
        <end position="563"/>
    </location>
</feature>
<evidence type="ECO:0000256" key="2">
    <source>
        <dbReference type="ARBA" id="ARBA00010666"/>
    </source>
</evidence>
<feature type="transmembrane region" description="Helical" evidence="8">
    <location>
        <begin position="385"/>
        <end position="405"/>
    </location>
</feature>
<proteinExistence type="inferred from homology"/>
<dbReference type="Pfam" id="PF07779">
    <property type="entry name" value="Cas1_AcylT"/>
    <property type="match status" value="1"/>
</dbReference>
<feature type="transmembrane region" description="Helical" evidence="8">
    <location>
        <begin position="353"/>
        <end position="373"/>
    </location>
</feature>
<feature type="transmembrane region" description="Helical" evidence="8">
    <location>
        <begin position="81"/>
        <end position="99"/>
    </location>
</feature>
<keyword evidence="4 8" id="KW-0812">Transmembrane</keyword>
<dbReference type="PANTHER" id="PTHR13533:SF1">
    <property type="entry name" value="N-ACETYLNEURAMINATE 9-O-ACETYLTRANSFERASE"/>
    <property type="match status" value="1"/>
</dbReference>
<dbReference type="EMBL" id="GEZM01013377">
    <property type="protein sequence ID" value="JAV92608.1"/>
    <property type="molecule type" value="Transcribed_RNA"/>
</dbReference>
<feature type="transmembrane region" description="Helical" evidence="8">
    <location>
        <begin position="503"/>
        <end position="527"/>
    </location>
</feature>
<organism evidence="10">
    <name type="scientific">Photinus pyralis</name>
    <name type="common">Common eastern firefly</name>
    <name type="synonym">Lampyris pyralis</name>
    <dbReference type="NCBI Taxonomy" id="7054"/>
    <lineage>
        <taxon>Eukaryota</taxon>
        <taxon>Metazoa</taxon>
        <taxon>Ecdysozoa</taxon>
        <taxon>Arthropoda</taxon>
        <taxon>Hexapoda</taxon>
        <taxon>Insecta</taxon>
        <taxon>Pterygota</taxon>
        <taxon>Neoptera</taxon>
        <taxon>Endopterygota</taxon>
        <taxon>Coleoptera</taxon>
        <taxon>Polyphaga</taxon>
        <taxon>Elateriformia</taxon>
        <taxon>Elateroidea</taxon>
        <taxon>Lampyridae</taxon>
        <taxon>Lampyrinae</taxon>
        <taxon>Photinus</taxon>
    </lineage>
</organism>
<evidence type="ECO:0000256" key="8">
    <source>
        <dbReference type="SAM" id="Phobius"/>
    </source>
</evidence>
<evidence type="ECO:0000313" key="10">
    <source>
        <dbReference type="EMBL" id="JAV92608.1"/>
    </source>
</evidence>